<gene>
    <name evidence="3" type="ORF">BST96_13655</name>
</gene>
<evidence type="ECO:0000313" key="4">
    <source>
        <dbReference type="Proteomes" id="UP000193450"/>
    </source>
</evidence>
<evidence type="ECO:0000313" key="3">
    <source>
        <dbReference type="EMBL" id="ARN75068.1"/>
    </source>
</evidence>
<dbReference type="Pfam" id="PF05299">
    <property type="entry name" value="Peptidase_M61"/>
    <property type="match status" value="1"/>
</dbReference>
<protein>
    <recommendedName>
        <fullName evidence="2">Peptidase M61 catalytic domain-containing protein</fullName>
    </recommendedName>
</protein>
<sequence length="323" mass="36822">MHWIKPFALLIILLLANGHSLAQPPWIKAAPSDARSSSTISIDNTTFAVTFKGDFTEAERDKLTQWLKLVGQSMTTVYGRLPLNTIMVEFIPYRKANEPVPFGKVIRWPKQGISFYVNPAISLDRFINDWTAYHEFSHLMIPYPGDDAMWFSEGLASYYQNLVMARAGVLSPLAAWQKIFDGFVRGANDTKRQDLTLGELSPQMWQNRSFMRVYWSGAYYFMAVDIALREQGQSLDEVMLGLQQCCLHKSRDWTVTELIQTLDQLSHSRVFSEQYQQSINSKQLQGFEPAFNQIGLGLKGGKLYQMKTNKLGLSQQIMTQAIP</sequence>
<evidence type="ECO:0000259" key="2">
    <source>
        <dbReference type="Pfam" id="PF05299"/>
    </source>
</evidence>
<accession>A0A1X9NAK0</accession>
<evidence type="ECO:0000256" key="1">
    <source>
        <dbReference type="SAM" id="SignalP"/>
    </source>
</evidence>
<dbReference type="EMBL" id="CP019343">
    <property type="protein sequence ID" value="ARN75068.1"/>
    <property type="molecule type" value="Genomic_DNA"/>
</dbReference>
<proteinExistence type="predicted"/>
<dbReference type="KEGG" id="osg:BST96_13655"/>
<reference evidence="3 4" key="1">
    <citation type="submission" date="2016-11" db="EMBL/GenBank/DDBJ databases">
        <title>Trade-off between light-utilization and light-protection in marine flavobacteria.</title>
        <authorList>
            <person name="Kumagai Y."/>
        </authorList>
    </citation>
    <scope>NUCLEOTIDE SEQUENCE [LARGE SCALE GENOMIC DNA]</scope>
    <source>
        <strain evidence="3 4">NBRC 107125</strain>
    </source>
</reference>
<organism evidence="3 4">
    <name type="scientific">Oceanicoccus sagamiensis</name>
    <dbReference type="NCBI Taxonomy" id="716816"/>
    <lineage>
        <taxon>Bacteria</taxon>
        <taxon>Pseudomonadati</taxon>
        <taxon>Pseudomonadota</taxon>
        <taxon>Gammaproteobacteria</taxon>
        <taxon>Cellvibrionales</taxon>
        <taxon>Spongiibacteraceae</taxon>
        <taxon>Oceanicoccus</taxon>
    </lineage>
</organism>
<dbReference type="STRING" id="716816.BST96_13655"/>
<keyword evidence="4" id="KW-1185">Reference proteome</keyword>
<dbReference type="Proteomes" id="UP000193450">
    <property type="component" value="Chromosome"/>
</dbReference>
<feature type="chain" id="PRO_5013344659" description="Peptidase M61 catalytic domain-containing protein" evidence="1">
    <location>
        <begin position="23"/>
        <end position="323"/>
    </location>
</feature>
<feature type="signal peptide" evidence="1">
    <location>
        <begin position="1"/>
        <end position="22"/>
    </location>
</feature>
<dbReference type="AlphaFoldDB" id="A0A1X9NAK0"/>
<dbReference type="InterPro" id="IPR007963">
    <property type="entry name" value="Peptidase_M61_catalytic"/>
</dbReference>
<name>A0A1X9NAK0_9GAMM</name>
<dbReference type="OrthoDB" id="1467486at2"/>
<dbReference type="RefSeq" id="WP_085759234.1">
    <property type="nucleotide sequence ID" value="NZ_CP019343.1"/>
</dbReference>
<feature type="domain" description="Peptidase M61 catalytic" evidence="2">
    <location>
        <begin position="146"/>
        <end position="207"/>
    </location>
</feature>
<keyword evidence="1" id="KW-0732">Signal</keyword>
<dbReference type="Gene3D" id="1.10.390.10">
    <property type="entry name" value="Neutral Protease Domain 2"/>
    <property type="match status" value="1"/>
</dbReference>
<dbReference type="InterPro" id="IPR027268">
    <property type="entry name" value="Peptidase_M4/M1_CTD_sf"/>
</dbReference>